<organism evidence="2 3">
    <name type="scientific">Dictyostelium purpureum</name>
    <name type="common">Slime mold</name>
    <dbReference type="NCBI Taxonomy" id="5786"/>
    <lineage>
        <taxon>Eukaryota</taxon>
        <taxon>Amoebozoa</taxon>
        <taxon>Evosea</taxon>
        <taxon>Eumycetozoa</taxon>
        <taxon>Dictyostelia</taxon>
        <taxon>Dictyosteliales</taxon>
        <taxon>Dictyosteliaceae</taxon>
        <taxon>Dictyostelium</taxon>
    </lineage>
</organism>
<dbReference type="Proteomes" id="UP000001064">
    <property type="component" value="Unassembled WGS sequence"/>
</dbReference>
<evidence type="ECO:0000313" key="3">
    <source>
        <dbReference type="Proteomes" id="UP000001064"/>
    </source>
</evidence>
<gene>
    <name evidence="2" type="ORF">DICPUDRAFT_79139</name>
</gene>
<dbReference type="Pfam" id="PF01593">
    <property type="entry name" value="Amino_oxidase"/>
    <property type="match status" value="1"/>
</dbReference>
<dbReference type="KEGG" id="dpp:DICPUDRAFT_79139"/>
<dbReference type="Gene3D" id="3.50.50.60">
    <property type="entry name" value="FAD/NAD(P)-binding domain"/>
    <property type="match status" value="1"/>
</dbReference>
<dbReference type="InterPro" id="IPR050464">
    <property type="entry name" value="Zeta_carotene_desat/Oxidored"/>
</dbReference>
<accession>F0ZLP3</accession>
<dbReference type="OrthoDB" id="2019015at2759"/>
<dbReference type="VEuPathDB" id="AmoebaDB:DICPUDRAFT_79139"/>
<feature type="domain" description="Amine oxidase" evidence="1">
    <location>
        <begin position="18"/>
        <end position="456"/>
    </location>
</feature>
<evidence type="ECO:0000313" key="2">
    <source>
        <dbReference type="EMBL" id="EGC35148.1"/>
    </source>
</evidence>
<dbReference type="AlphaFoldDB" id="F0ZLP3"/>
<sequence>MDPIENNKMKIAIIGGGISGMSCAYLLSMGGHEVTVYEKGNYLGGHTNTVDVKFQEETVKIDTGFLVYTPQKYPNLMTLFKKLGIQNGVSDMSFGYSLNARPSIEKKQEMEVVKSEVADGNKKTFRREVEWCSDNLSTIFAQWQNIFRPSFWRLLIDLYRFSKEGPLIVTQLDKYEKMSVRQYCEVNGYSRAFIDYYLIPVASAVWSTSFKEIDSFPIVTLARFFSNHHLFKIVNRPQWSSVQGGSYQYMDRIREFLEANGSRVLLDNGATKIQRPKDQEHVFVTDKNNVTTKYDKIVFACHAPDIFPMLPDMTHPERKVLRSFNFTHHKAYLHSDPSLMPKRRNTWSSWNYIYDDYSLTDNKLCCTYWLNRIQPWVDAKKYPLYLTLNPVFEPKAELLHRVIEYDHPLINPESDKARTRIPQIQGIRNTFYCGAYIGYGFHEDGITSGLLAAQLIDPKLNKLWKVDTTRYLDDIPEQKQSSTISNLLKITAVSMSLYFIFNHSNFIFKLKYNSN</sequence>
<dbReference type="OMA" id="WEFTDPE"/>
<dbReference type="SUPFAM" id="SSF51905">
    <property type="entry name" value="FAD/NAD(P)-binding domain"/>
    <property type="match status" value="1"/>
</dbReference>
<evidence type="ECO:0000259" key="1">
    <source>
        <dbReference type="Pfam" id="PF01593"/>
    </source>
</evidence>
<dbReference type="Gene3D" id="1.10.405.20">
    <property type="match status" value="1"/>
</dbReference>
<dbReference type="FunFam" id="1.10.405.20:FF:000004">
    <property type="match status" value="1"/>
</dbReference>
<dbReference type="EMBL" id="GL871070">
    <property type="protein sequence ID" value="EGC35148.1"/>
    <property type="molecule type" value="Genomic_DNA"/>
</dbReference>
<dbReference type="GeneID" id="10501759"/>
<dbReference type="InterPro" id="IPR002937">
    <property type="entry name" value="Amino_oxidase"/>
</dbReference>
<dbReference type="STRING" id="5786.F0ZLP3"/>
<keyword evidence="3" id="KW-1185">Reference proteome</keyword>
<proteinExistence type="predicted"/>
<dbReference type="GO" id="GO:0016491">
    <property type="term" value="F:oxidoreductase activity"/>
    <property type="evidence" value="ECO:0000318"/>
    <property type="project" value="GO_Central"/>
</dbReference>
<dbReference type="RefSeq" id="XP_003288341.1">
    <property type="nucleotide sequence ID" value="XM_003288293.1"/>
</dbReference>
<dbReference type="PRINTS" id="PR00419">
    <property type="entry name" value="ADXRDTASE"/>
</dbReference>
<dbReference type="PANTHER" id="PTHR42923:SF17">
    <property type="entry name" value="AMINE OXIDASE DOMAIN-CONTAINING PROTEIN"/>
    <property type="match status" value="1"/>
</dbReference>
<dbReference type="eggNOG" id="ENOG502RSR2">
    <property type="taxonomic scope" value="Eukaryota"/>
</dbReference>
<dbReference type="InParanoid" id="F0ZLP3"/>
<dbReference type="PANTHER" id="PTHR42923">
    <property type="entry name" value="PROTOPORPHYRINOGEN OXIDASE"/>
    <property type="match status" value="1"/>
</dbReference>
<dbReference type="Gene3D" id="3.30.70.1990">
    <property type="match status" value="1"/>
</dbReference>
<reference evidence="3" key="1">
    <citation type="journal article" date="2011" name="Genome Biol.">
        <title>Comparative genomics of the social amoebae Dictyostelium discoideum and Dictyostelium purpureum.</title>
        <authorList>
            <consortium name="US DOE Joint Genome Institute (JGI-PGF)"/>
            <person name="Sucgang R."/>
            <person name="Kuo A."/>
            <person name="Tian X."/>
            <person name="Salerno W."/>
            <person name="Parikh A."/>
            <person name="Feasley C.L."/>
            <person name="Dalin E."/>
            <person name="Tu H."/>
            <person name="Huang E."/>
            <person name="Barry K."/>
            <person name="Lindquist E."/>
            <person name="Shapiro H."/>
            <person name="Bruce D."/>
            <person name="Schmutz J."/>
            <person name="Salamov A."/>
            <person name="Fey P."/>
            <person name="Gaudet P."/>
            <person name="Anjard C."/>
            <person name="Babu M.M."/>
            <person name="Basu S."/>
            <person name="Bushmanova Y."/>
            <person name="van der Wel H."/>
            <person name="Katoh-Kurasawa M."/>
            <person name="Dinh C."/>
            <person name="Coutinho P.M."/>
            <person name="Saito T."/>
            <person name="Elias M."/>
            <person name="Schaap P."/>
            <person name="Kay R.R."/>
            <person name="Henrissat B."/>
            <person name="Eichinger L."/>
            <person name="Rivero F."/>
            <person name="Putnam N.H."/>
            <person name="West C.M."/>
            <person name="Loomis W.F."/>
            <person name="Chisholm R.L."/>
            <person name="Shaulsky G."/>
            <person name="Strassmann J.E."/>
            <person name="Queller D.C."/>
            <person name="Kuspa A."/>
            <person name="Grigoriev I.V."/>
        </authorList>
    </citation>
    <scope>NUCLEOTIDE SEQUENCE [LARGE SCALE GENOMIC DNA]</scope>
    <source>
        <strain evidence="3">QSDP1</strain>
    </source>
</reference>
<protein>
    <recommendedName>
        <fullName evidence="1">Amine oxidase domain-containing protein</fullName>
    </recommendedName>
</protein>
<name>F0ZLP3_DICPU</name>
<dbReference type="InterPro" id="IPR036188">
    <property type="entry name" value="FAD/NAD-bd_sf"/>
</dbReference>